<name>N4XVK6_COCH4</name>
<sequence>MTSANSYSGPMALENSKYATPLHKKSSSFTSTPFLSPVATPKSSGTTAIEQHNSDVQLAIAHGNSLYDEVNQHAAKLSTVISSTIANTRHLLNLIREASPETSSATTEALWSELEKLYTAMNDAKAALPKFLDKQRNNISLYHTAMMNQMIQDTQNELNIQHKKVNIQHDLILEHHEAFHAYKEQTAAKIKDIEALQERVSRLTLEKGNLRTEVDKYMQLLEKEHATKAEDLRKADTMQKELETVTASNKQLLIEIDALRQKLEEHQGKAKADQQSTEELKLIADQLAEEKKKTAALMTKIADLGEIERIARLDADKARKEHKTLSEKYSNQAAEHAKAFTVCILDWTIQMQTKLIHIQKLKEQSKEIEGLKNDIGRLQKENTELQQRLAKLTDMDHQVTKLDRENVELSGLVSSLTSQLKAAQDEVSNTRFEKEALSKKVESLSKAGKPADSDTADLVHKQAEKIAVLENTLEEWTELAKRSYKEYKEMLPTYKQAEQYRKYALDREETIKGLQKELIAAKASQNNGDTTYWKNKIQWPTHGTMDPVSWSCYINVHQAIPRGLGNKLDARLCYVGALQKGQVVDAYASDVGKRQAERKDTSCSEKPPQHLREYTFRTISVCFDLQCQSECQDGAFIGCLFDSIQDGLVDLQVRCDLHCMCTHLGRGREEGKVWTPNFPLDGGVACGGPWARRPSIASAMVGRRTKSVCPARPWTHRMDSARPPSEATDKGLGCKGARELVQDEDQVWQNGASAADRQKLEWPGGAVASASGACKIACRRYACMPFHTDIKAC</sequence>
<evidence type="ECO:0000313" key="3">
    <source>
        <dbReference type="Proteomes" id="UP000012338"/>
    </source>
</evidence>
<dbReference type="HOGENOM" id="CLU_354109_0_0_1"/>
<reference evidence="3" key="2">
    <citation type="journal article" date="2013" name="PLoS Genet.">
        <title>Comparative genome structure, secondary metabolite, and effector coding capacity across Cochliobolus pathogens.</title>
        <authorList>
            <person name="Condon B.J."/>
            <person name="Leng Y."/>
            <person name="Wu D."/>
            <person name="Bushley K.E."/>
            <person name="Ohm R.A."/>
            <person name="Otillar R."/>
            <person name="Martin J."/>
            <person name="Schackwitz W."/>
            <person name="Grimwood J."/>
            <person name="MohdZainudin N."/>
            <person name="Xue C."/>
            <person name="Wang R."/>
            <person name="Manning V.A."/>
            <person name="Dhillon B."/>
            <person name="Tu Z.J."/>
            <person name="Steffenson B.J."/>
            <person name="Salamov A."/>
            <person name="Sun H."/>
            <person name="Lowry S."/>
            <person name="LaButti K."/>
            <person name="Han J."/>
            <person name="Copeland A."/>
            <person name="Lindquist E."/>
            <person name="Barry K."/>
            <person name="Schmutz J."/>
            <person name="Baker S.E."/>
            <person name="Ciuffetti L.M."/>
            <person name="Grigoriev I.V."/>
            <person name="Zhong S."/>
            <person name="Turgeon B.G."/>
        </authorList>
    </citation>
    <scope>NUCLEOTIDE SEQUENCE [LARGE SCALE GENOMIC DNA]</scope>
    <source>
        <strain evidence="3">C4 / ATCC 48331 / race T</strain>
    </source>
</reference>
<feature type="coiled-coil region" evidence="1">
    <location>
        <begin position="361"/>
        <end position="395"/>
    </location>
</feature>
<keyword evidence="3" id="KW-1185">Reference proteome</keyword>
<dbReference type="AlphaFoldDB" id="N4XVK6"/>
<dbReference type="OrthoDB" id="3945906at2759"/>
<evidence type="ECO:0000313" key="2">
    <source>
        <dbReference type="EMBL" id="ENI09207.1"/>
    </source>
</evidence>
<organism evidence="2 3">
    <name type="scientific">Cochliobolus heterostrophus (strain C4 / ATCC 48331 / race T)</name>
    <name type="common">Southern corn leaf blight fungus</name>
    <name type="synonym">Bipolaris maydis</name>
    <dbReference type="NCBI Taxonomy" id="665024"/>
    <lineage>
        <taxon>Eukaryota</taxon>
        <taxon>Fungi</taxon>
        <taxon>Dikarya</taxon>
        <taxon>Ascomycota</taxon>
        <taxon>Pezizomycotina</taxon>
        <taxon>Dothideomycetes</taxon>
        <taxon>Pleosporomycetidae</taxon>
        <taxon>Pleosporales</taxon>
        <taxon>Pleosporineae</taxon>
        <taxon>Pleosporaceae</taxon>
        <taxon>Bipolaris</taxon>
    </lineage>
</organism>
<dbReference type="Proteomes" id="UP000012338">
    <property type="component" value="Unassembled WGS sequence"/>
</dbReference>
<accession>N4XVK6</accession>
<protein>
    <submittedName>
        <fullName evidence="2">Uncharacterized protein</fullName>
    </submittedName>
</protein>
<feature type="coiled-coil region" evidence="1">
    <location>
        <begin position="420"/>
        <end position="486"/>
    </location>
</feature>
<dbReference type="EMBL" id="KB733446">
    <property type="protein sequence ID" value="ENI09207.1"/>
    <property type="molecule type" value="Genomic_DNA"/>
</dbReference>
<evidence type="ECO:0000256" key="1">
    <source>
        <dbReference type="SAM" id="Coils"/>
    </source>
</evidence>
<reference evidence="2 3" key="1">
    <citation type="journal article" date="2012" name="PLoS Pathog.">
        <title>Diverse lifestyles and strategies of plant pathogenesis encoded in the genomes of eighteen Dothideomycetes fungi.</title>
        <authorList>
            <person name="Ohm R.A."/>
            <person name="Feau N."/>
            <person name="Henrissat B."/>
            <person name="Schoch C.L."/>
            <person name="Horwitz B.A."/>
            <person name="Barry K.W."/>
            <person name="Condon B.J."/>
            <person name="Copeland A.C."/>
            <person name="Dhillon B."/>
            <person name="Glaser F."/>
            <person name="Hesse C.N."/>
            <person name="Kosti I."/>
            <person name="LaButti K."/>
            <person name="Lindquist E.A."/>
            <person name="Lucas S."/>
            <person name="Salamov A.A."/>
            <person name="Bradshaw R.E."/>
            <person name="Ciuffetti L."/>
            <person name="Hamelin R.C."/>
            <person name="Kema G.H.J."/>
            <person name="Lawrence C."/>
            <person name="Scott J.A."/>
            <person name="Spatafora J.W."/>
            <person name="Turgeon B.G."/>
            <person name="de Wit P.J.G.M."/>
            <person name="Zhong S."/>
            <person name="Goodwin S.B."/>
            <person name="Grigoriev I.V."/>
        </authorList>
    </citation>
    <scope>NUCLEOTIDE SEQUENCE [LARGE SCALE GENOMIC DNA]</scope>
    <source>
        <strain evidence="3">C4 / ATCC 48331 / race T</strain>
    </source>
</reference>
<proteinExistence type="predicted"/>
<feature type="coiled-coil region" evidence="1">
    <location>
        <begin position="193"/>
        <end position="276"/>
    </location>
</feature>
<keyword evidence="1" id="KW-0175">Coiled coil</keyword>
<gene>
    <name evidence="2" type="ORF">COCC4DRAFT_56729</name>
</gene>